<keyword evidence="6" id="KW-0030">Aminoacyl-tRNA synthetase</keyword>
<keyword evidence="8" id="KW-1133">Transmembrane helix</keyword>
<dbReference type="PANTHER" id="PTHR11946:SF93">
    <property type="entry name" value="VALINE--TRNA LIGASE, CHLOROPLASTIC_MITOCHONDRIAL 2"/>
    <property type="match status" value="1"/>
</dbReference>
<keyword evidence="4" id="KW-0067">ATP-binding</keyword>
<keyword evidence="3" id="KW-0547">Nucleotide-binding</keyword>
<evidence type="ECO:0000256" key="4">
    <source>
        <dbReference type="ARBA" id="ARBA00022840"/>
    </source>
</evidence>
<dbReference type="SUPFAM" id="SSF52374">
    <property type="entry name" value="Nucleotidylyl transferase"/>
    <property type="match status" value="1"/>
</dbReference>
<accession>A0AAJ6FDD5</accession>
<dbReference type="Proteomes" id="UP001237869">
    <property type="component" value="Chromosome"/>
</dbReference>
<dbReference type="GO" id="GO:0006438">
    <property type="term" value="P:valyl-tRNA aminoacylation"/>
    <property type="evidence" value="ECO:0007669"/>
    <property type="project" value="InterPro"/>
</dbReference>
<reference evidence="10" key="1">
    <citation type="submission" date="2022-02" db="EMBL/GenBank/DDBJ databases">
        <title>Long-read sequencing of the primary endosymbionts of Cacopsylla melanoneura.</title>
        <authorList>
            <person name="Dittmer J."/>
            <person name="Corretto E."/>
            <person name="Stauffer C."/>
            <person name="Schuler H."/>
        </authorList>
    </citation>
    <scope>NUCLEOTIDE SEQUENCE</scope>
    <source>
        <strain evidence="10">Cmel4</strain>
    </source>
</reference>
<feature type="transmembrane region" description="Helical" evidence="8">
    <location>
        <begin position="384"/>
        <end position="406"/>
    </location>
</feature>
<keyword evidence="2 10" id="KW-0436">Ligase</keyword>
<proteinExistence type="predicted"/>
<evidence type="ECO:0000256" key="8">
    <source>
        <dbReference type="SAM" id="Phobius"/>
    </source>
</evidence>
<dbReference type="GO" id="GO:0004832">
    <property type="term" value="F:valine-tRNA ligase activity"/>
    <property type="evidence" value="ECO:0007669"/>
    <property type="project" value="UniProtKB-EC"/>
</dbReference>
<dbReference type="GO" id="GO:0005524">
    <property type="term" value="F:ATP binding"/>
    <property type="evidence" value="ECO:0007669"/>
    <property type="project" value="UniProtKB-KW"/>
</dbReference>
<evidence type="ECO:0000313" key="11">
    <source>
        <dbReference type="Proteomes" id="UP001237869"/>
    </source>
</evidence>
<organism evidence="10 11">
    <name type="scientific">Carsonella ruddii</name>
    <dbReference type="NCBI Taxonomy" id="114186"/>
    <lineage>
        <taxon>Bacteria</taxon>
        <taxon>Pseudomonadati</taxon>
        <taxon>Pseudomonadota</taxon>
        <taxon>Gammaproteobacteria</taxon>
        <taxon>Oceanospirillales</taxon>
        <taxon>Halomonadaceae</taxon>
        <taxon>Zymobacter group</taxon>
        <taxon>Candidatus Carsonella</taxon>
    </lineage>
</organism>
<name>A0AAJ6FDD5_CARRU</name>
<feature type="domain" description="Aminoacyl-tRNA synthetase class Ia" evidence="9">
    <location>
        <begin position="1"/>
        <end position="344"/>
    </location>
</feature>
<keyword evidence="8" id="KW-0812">Transmembrane</keyword>
<dbReference type="Pfam" id="PF00133">
    <property type="entry name" value="tRNA-synt_1"/>
    <property type="match status" value="2"/>
</dbReference>
<evidence type="ECO:0000256" key="1">
    <source>
        <dbReference type="ARBA" id="ARBA00013169"/>
    </source>
</evidence>
<evidence type="ECO:0000256" key="5">
    <source>
        <dbReference type="ARBA" id="ARBA00022917"/>
    </source>
</evidence>
<evidence type="ECO:0000259" key="9">
    <source>
        <dbReference type="Pfam" id="PF00133"/>
    </source>
</evidence>
<evidence type="ECO:0000256" key="6">
    <source>
        <dbReference type="ARBA" id="ARBA00023146"/>
    </source>
</evidence>
<evidence type="ECO:0000256" key="7">
    <source>
        <dbReference type="ARBA" id="ARBA00029936"/>
    </source>
</evidence>
<dbReference type="AlphaFoldDB" id="A0AAJ6FDD5"/>
<dbReference type="EC" id="6.1.1.9" evidence="1"/>
<gene>
    <name evidence="10" type="ORF">MEJ65_00755</name>
</gene>
<dbReference type="InterPro" id="IPR014729">
    <property type="entry name" value="Rossmann-like_a/b/a_fold"/>
</dbReference>
<dbReference type="EMBL" id="CP092148">
    <property type="protein sequence ID" value="WGS67183.1"/>
    <property type="molecule type" value="Genomic_DNA"/>
</dbReference>
<feature type="domain" description="Aminoacyl-tRNA synthetase class Ia" evidence="9">
    <location>
        <begin position="352"/>
        <end position="453"/>
    </location>
</feature>
<dbReference type="InterPro" id="IPR002303">
    <property type="entry name" value="Valyl-tRNA_ligase"/>
</dbReference>
<feature type="transmembrane region" description="Helical" evidence="8">
    <location>
        <begin position="544"/>
        <end position="564"/>
    </location>
</feature>
<protein>
    <recommendedName>
        <fullName evidence="1">valine--tRNA ligase</fullName>
        <ecNumber evidence="1">6.1.1.9</ecNumber>
    </recommendedName>
    <alternativeName>
        <fullName evidence="7">Valyl-tRNA synthetase</fullName>
    </alternativeName>
</protein>
<dbReference type="InterPro" id="IPR002300">
    <property type="entry name" value="aa-tRNA-synth_Ia"/>
</dbReference>
<evidence type="ECO:0000256" key="2">
    <source>
        <dbReference type="ARBA" id="ARBA00022598"/>
    </source>
</evidence>
<dbReference type="Gene3D" id="3.40.50.620">
    <property type="entry name" value="HUPs"/>
    <property type="match status" value="2"/>
</dbReference>
<evidence type="ECO:0000256" key="3">
    <source>
        <dbReference type="ARBA" id="ARBA00022741"/>
    </source>
</evidence>
<keyword evidence="8" id="KW-0472">Membrane</keyword>
<sequence length="593" mass="73867">MHIGHFFQYFIIDLIIKFKILQNYKIIYIFGFDHAGISAFLKFKKKKKINKQKKILEKKYFFQLKYINFYIINKKIEFTINKNYEKIIIKYFLSFYKKKIVFIKKKHINYIKNEIISDSEINKKIFFKKMYFLKYKKKNFYIISKTSNLKSIIFNTFLYYNYFKKKFFHLFTPFKIKILFLINNINFNKQIVKLSPNINNYDYLICFKNKQKIIINNKKYIFYKLRKNYFIRTNKKIFFYIISKKKIFYFLKKNNYIISVKNYISYKNFATKKIIKNKLFDQWYLKIKKLINLKKILINFKIIPNKYKKIFFTWIKNINNWCISRKINWGTKIPIFFDNEFNIYIYKYDRIEKFFHLKEVFDTWYNSSFWIFFNFVKNNKILDIILSGFDIIFYWIIKMIIINILIKKNLLIKKIIIHGLIKDKFGKKISKTTNNFINFNQIKKNINKIRSFLIKNIYEDNKIINFLIKKKFFIIKNQNFLNIISDIYYFYKFKKKILFFFKKKIFFEKKKTFLNKNICSKKIFILITKLLYPIKNFIKTIEWNFILNIFLNKIIFIYIFLIKIKNRNYLIKKKNYFEIFFKIKTVFYVKHKN</sequence>
<evidence type="ECO:0000313" key="10">
    <source>
        <dbReference type="EMBL" id="WGS67183.1"/>
    </source>
</evidence>
<dbReference type="PANTHER" id="PTHR11946">
    <property type="entry name" value="VALYL-TRNA SYNTHETASES"/>
    <property type="match status" value="1"/>
</dbReference>
<dbReference type="GO" id="GO:0005829">
    <property type="term" value="C:cytosol"/>
    <property type="evidence" value="ECO:0007669"/>
    <property type="project" value="TreeGrafter"/>
</dbReference>
<keyword evidence="5" id="KW-0648">Protein biosynthesis</keyword>